<name>A0A023GBY5_AMBTT</name>
<dbReference type="Gene3D" id="2.10.80.10">
    <property type="entry name" value="Lipase, subunit A"/>
    <property type="match status" value="1"/>
</dbReference>
<organism evidence="2">
    <name type="scientific">Amblyomma triste</name>
    <name type="common">Neotropical tick</name>
    <dbReference type="NCBI Taxonomy" id="251400"/>
    <lineage>
        <taxon>Eukaryota</taxon>
        <taxon>Metazoa</taxon>
        <taxon>Ecdysozoa</taxon>
        <taxon>Arthropoda</taxon>
        <taxon>Chelicerata</taxon>
        <taxon>Arachnida</taxon>
        <taxon>Acari</taxon>
        <taxon>Parasitiformes</taxon>
        <taxon>Ixodida</taxon>
        <taxon>Ixodoidea</taxon>
        <taxon>Ixodidae</taxon>
        <taxon>Amblyomminae</taxon>
        <taxon>Amblyomma</taxon>
    </lineage>
</organism>
<protein>
    <submittedName>
        <fullName evidence="2">Putative secreted protein</fullName>
    </submittedName>
</protein>
<dbReference type="AlphaFoldDB" id="A0A023GBY5"/>
<feature type="signal peptide" evidence="1">
    <location>
        <begin position="1"/>
        <end position="27"/>
    </location>
</feature>
<evidence type="ECO:0000256" key="1">
    <source>
        <dbReference type="SAM" id="SignalP"/>
    </source>
</evidence>
<proteinExistence type="evidence at transcript level"/>
<evidence type="ECO:0000313" key="2">
    <source>
        <dbReference type="EMBL" id="JAC30413.1"/>
    </source>
</evidence>
<feature type="chain" id="PRO_5001517059" evidence="1">
    <location>
        <begin position="28"/>
        <end position="108"/>
    </location>
</feature>
<keyword evidence="1" id="KW-0732">Signal</keyword>
<dbReference type="EMBL" id="GBBM01005005">
    <property type="protein sequence ID" value="JAC30413.1"/>
    <property type="molecule type" value="mRNA"/>
</dbReference>
<accession>A0A023GBY5</accession>
<sequence>MYSVKPLATILAISVITVLLHVPASEGRSRNDVGEPCDSGDDCYKHLCCVRMTKWEGNKCRERNKTIGKGCSETHFPLNTDYDAYLGGCPCGGGFQCEMNGGNHGTCK</sequence>
<reference evidence="2" key="1">
    <citation type="submission" date="2014-03" db="EMBL/GenBank/DDBJ databases">
        <title>The sialotranscriptome of Amblyomma triste, Amblyomma parvum and Amblyomma cajennense ticks, uncovered by 454-based RNA-seq.</title>
        <authorList>
            <person name="Garcia G.R."/>
            <person name="Gardinassi L.G."/>
            <person name="Ribeiro J.M."/>
            <person name="Anatriello E."/>
            <person name="Ferreira B.R."/>
            <person name="Moreira H.N."/>
            <person name="Mafra C."/>
            <person name="Olegario M.M."/>
            <person name="Szabo P.J."/>
            <person name="Miranda-Santos I.K."/>
            <person name="Maruyama S.R."/>
        </authorList>
    </citation>
    <scope>NUCLEOTIDE SEQUENCE</scope>
    <source>
        <strain evidence="2">Mato Grasso do Sul</strain>
        <tissue evidence="2">Salivary glands</tissue>
    </source>
</reference>